<protein>
    <submittedName>
        <fullName evidence="3">Glycogen synthase</fullName>
        <ecNumber evidence="3">2.4.1.11</ecNumber>
    </submittedName>
</protein>
<dbReference type="Gene3D" id="3.40.50.2000">
    <property type="entry name" value="Glycogen Phosphorylase B"/>
    <property type="match status" value="2"/>
</dbReference>
<dbReference type="RefSeq" id="WP_035391654.1">
    <property type="nucleotide sequence ID" value="NZ_JQKF01000053.1"/>
</dbReference>
<keyword evidence="4" id="KW-1185">Reference proteome</keyword>
<comment type="caution">
    <text evidence="3">The sequence shown here is derived from an EMBL/GenBank/DDBJ whole genome shotgun (WGS) entry which is preliminary data.</text>
</comment>
<dbReference type="AlphaFoldDB" id="A0A0D8FQW7"/>
<proteinExistence type="predicted"/>
<dbReference type="Proteomes" id="UP000032336">
    <property type="component" value="Unassembled WGS sequence"/>
</dbReference>
<sequence>MHIAFVTPRYGQAIVGGAEAAVRSYATRIALKGHKVEVITSTSTTLEWDDTIPATTSLEDGVIVHRLPPLHPRLPHFSASYAKALATGRFYDRGTADQFLLDQGPVLSGFAELLDRLNPDRVVSYPLLYWPNLQALIWNPRRSVLHPAAHPEAILSSSIYSDAVPLARRIVFQTKAEQELLNRLFQIGTSRQLVLPLGLGEQLASGVAQTSSSIHASDAYLLALGRVQADKGSNILTELYRHTKPSMNLIMAGPIIEEPQVPKGVELLGEIADSDRNMLLKNARAVVIASRYESFSLVALEAMGAGVPLIVNGFNQVLLEQIERSGAGVAFRSASELLGAIELFGGDPELARSLGQRGRAYAEANSKWETIIDRYLAFLR</sequence>
<dbReference type="CDD" id="cd03801">
    <property type="entry name" value="GT4_PimA-like"/>
    <property type="match status" value="1"/>
</dbReference>
<accession>A0A0D8FQW7</accession>
<evidence type="ECO:0000313" key="3">
    <source>
        <dbReference type="EMBL" id="KJE75531.1"/>
    </source>
</evidence>
<dbReference type="PANTHER" id="PTHR46401">
    <property type="entry name" value="GLYCOSYLTRANSFERASE WBBK-RELATED"/>
    <property type="match status" value="1"/>
</dbReference>
<dbReference type="OrthoDB" id="6286688at2"/>
<dbReference type="EC" id="2.4.1.11" evidence="3"/>
<dbReference type="GeneID" id="78373712"/>
<evidence type="ECO:0000313" key="4">
    <source>
        <dbReference type="Proteomes" id="UP000032336"/>
    </source>
</evidence>
<dbReference type="EMBL" id="JXUW01000037">
    <property type="protein sequence ID" value="KJE75531.1"/>
    <property type="molecule type" value="Genomic_DNA"/>
</dbReference>
<dbReference type="eggNOG" id="COG0438">
    <property type="taxonomic scope" value="Bacteria"/>
</dbReference>
<dbReference type="PANTHER" id="PTHR46401:SF2">
    <property type="entry name" value="GLYCOSYLTRANSFERASE WBBK-RELATED"/>
    <property type="match status" value="1"/>
</dbReference>
<keyword evidence="1 3" id="KW-0808">Transferase</keyword>
<name>A0A0D8FQW7_9ACTN</name>
<dbReference type="GO" id="GO:0009103">
    <property type="term" value="P:lipopolysaccharide biosynthetic process"/>
    <property type="evidence" value="ECO:0007669"/>
    <property type="project" value="TreeGrafter"/>
</dbReference>
<dbReference type="InterPro" id="IPR001296">
    <property type="entry name" value="Glyco_trans_1"/>
</dbReference>
<dbReference type="SUPFAM" id="SSF53756">
    <property type="entry name" value="UDP-Glycosyltransferase/glycogen phosphorylase"/>
    <property type="match status" value="1"/>
</dbReference>
<dbReference type="Pfam" id="PF00534">
    <property type="entry name" value="Glycos_transf_1"/>
    <property type="match status" value="1"/>
</dbReference>
<gene>
    <name evidence="3" type="ORF">FEAC_27250</name>
</gene>
<keyword evidence="3" id="KW-0328">Glycosyltransferase</keyword>
<organism evidence="3 4">
    <name type="scientific">Ferrimicrobium acidiphilum DSM 19497</name>
    <dbReference type="NCBI Taxonomy" id="1121877"/>
    <lineage>
        <taxon>Bacteria</taxon>
        <taxon>Bacillati</taxon>
        <taxon>Actinomycetota</taxon>
        <taxon>Acidimicrobiia</taxon>
        <taxon>Acidimicrobiales</taxon>
        <taxon>Acidimicrobiaceae</taxon>
        <taxon>Ferrimicrobium</taxon>
    </lineage>
</organism>
<evidence type="ECO:0000256" key="1">
    <source>
        <dbReference type="ARBA" id="ARBA00022679"/>
    </source>
</evidence>
<dbReference type="STRING" id="1121877.FEAC_27250"/>
<dbReference type="GO" id="GO:0004373">
    <property type="term" value="F:alpha-1,4-glucan glucosyltransferase (UDP-glucose donor) activity"/>
    <property type="evidence" value="ECO:0007669"/>
    <property type="project" value="UniProtKB-EC"/>
</dbReference>
<reference evidence="3 4" key="1">
    <citation type="submission" date="2015-01" db="EMBL/GenBank/DDBJ databases">
        <title>Draft genome of the acidophilic iron oxidizer Ferrimicrobium acidiphilum strain T23.</title>
        <authorList>
            <person name="Poehlein A."/>
            <person name="Eisen S."/>
            <person name="Schloemann M."/>
            <person name="Johnson B.D."/>
            <person name="Daniel R."/>
            <person name="Muehling M."/>
        </authorList>
    </citation>
    <scope>NUCLEOTIDE SEQUENCE [LARGE SCALE GENOMIC DNA]</scope>
    <source>
        <strain evidence="3 4">T23</strain>
    </source>
</reference>
<feature type="domain" description="Glycosyl transferase family 1" evidence="2">
    <location>
        <begin position="216"/>
        <end position="359"/>
    </location>
</feature>
<evidence type="ECO:0000259" key="2">
    <source>
        <dbReference type="Pfam" id="PF00534"/>
    </source>
</evidence>